<dbReference type="Proteomes" id="UP000219286">
    <property type="component" value="Unassembled WGS sequence"/>
</dbReference>
<gene>
    <name evidence="1" type="ORF">A9Z42_0049750</name>
</gene>
<dbReference type="AlphaFoldDB" id="A0A2H2ZB21"/>
<proteinExistence type="predicted"/>
<keyword evidence="2" id="KW-1185">Reference proteome</keyword>
<dbReference type="EMBL" id="LFMI01000508">
    <property type="protein sequence ID" value="OTA04379.1"/>
    <property type="molecule type" value="Genomic_DNA"/>
</dbReference>
<protein>
    <submittedName>
        <fullName evidence="1">Uncharacterized protein</fullName>
    </submittedName>
</protein>
<reference evidence="1 2" key="1">
    <citation type="journal article" date="2015" name="Genome Announc.">
        <title>Genome sequence and annotation of Trichoderma parareesei, the ancestor of the cellulase producer Trichoderma reesei.</title>
        <authorList>
            <person name="Yang D."/>
            <person name="Pomraning K."/>
            <person name="Kopchinskiy A."/>
            <person name="Karimi Aghcheh R."/>
            <person name="Atanasova L."/>
            <person name="Chenthamara K."/>
            <person name="Baker S.E."/>
            <person name="Zhang R."/>
            <person name="Shen Q."/>
            <person name="Freitag M."/>
            <person name="Kubicek C.P."/>
            <person name="Druzhinina I.S."/>
        </authorList>
    </citation>
    <scope>NUCLEOTIDE SEQUENCE [LARGE SCALE GENOMIC DNA]</scope>
    <source>
        <strain evidence="1 2">CBS 125925</strain>
    </source>
</reference>
<evidence type="ECO:0000313" key="1">
    <source>
        <dbReference type="EMBL" id="OTA04379.1"/>
    </source>
</evidence>
<name>A0A2H2ZB21_TRIPA</name>
<comment type="caution">
    <text evidence="1">The sequence shown here is derived from an EMBL/GenBank/DDBJ whole genome shotgun (WGS) entry which is preliminary data.</text>
</comment>
<evidence type="ECO:0000313" key="2">
    <source>
        <dbReference type="Proteomes" id="UP000219286"/>
    </source>
</evidence>
<organism evidence="1 2">
    <name type="scientific">Trichoderma parareesei</name>
    <name type="common">Filamentous fungus</name>
    <dbReference type="NCBI Taxonomy" id="858221"/>
    <lineage>
        <taxon>Eukaryota</taxon>
        <taxon>Fungi</taxon>
        <taxon>Dikarya</taxon>
        <taxon>Ascomycota</taxon>
        <taxon>Pezizomycotina</taxon>
        <taxon>Sordariomycetes</taxon>
        <taxon>Hypocreomycetidae</taxon>
        <taxon>Hypocreales</taxon>
        <taxon>Hypocreaceae</taxon>
        <taxon>Trichoderma</taxon>
    </lineage>
</organism>
<accession>A0A2H2ZB21</accession>
<sequence>MHADGRVDKLVGAAAVADGVRVPFTAAQCLPIGRGGAATRATFLRQRRARKQAVAAAAATAAPPSLNEPSR</sequence>